<dbReference type="AlphaFoldDB" id="A0A7X5JAM3"/>
<organism evidence="2 3">
    <name type="scientific">Pannonibacter tanglangensis</name>
    <dbReference type="NCBI Taxonomy" id="2750084"/>
    <lineage>
        <taxon>Bacteria</taxon>
        <taxon>Pseudomonadati</taxon>
        <taxon>Pseudomonadota</taxon>
        <taxon>Alphaproteobacteria</taxon>
        <taxon>Hyphomicrobiales</taxon>
        <taxon>Stappiaceae</taxon>
        <taxon>Pannonibacter</taxon>
    </lineage>
</organism>
<keyword evidence="3" id="KW-1185">Reference proteome</keyword>
<dbReference type="InterPro" id="IPR046348">
    <property type="entry name" value="SIS_dom_sf"/>
</dbReference>
<proteinExistence type="predicted"/>
<evidence type="ECO:0000259" key="1">
    <source>
        <dbReference type="PROSITE" id="PS51464"/>
    </source>
</evidence>
<evidence type="ECO:0000313" key="2">
    <source>
        <dbReference type="EMBL" id="NBN79576.1"/>
    </source>
</evidence>
<reference evidence="3" key="1">
    <citation type="submission" date="2020-01" db="EMBL/GenBank/DDBJ databases">
        <authorList>
            <person name="Fang Y."/>
            <person name="Sun R."/>
            <person name="Nie L."/>
            <person name="He J."/>
            <person name="Hao L."/>
            <person name="Wang L."/>
            <person name="Su S."/>
            <person name="Lv E."/>
            <person name="Zhang Z."/>
            <person name="Xie R."/>
            <person name="Liu H."/>
        </authorList>
    </citation>
    <scope>NUCLEOTIDE SEQUENCE [LARGE SCALE GENOMIC DNA]</scope>
    <source>
        <strain evidence="3">XCT-53</strain>
    </source>
</reference>
<feature type="domain" description="SIS" evidence="1">
    <location>
        <begin position="34"/>
        <end position="185"/>
    </location>
</feature>
<accession>A0A7X5JAM3</accession>
<evidence type="ECO:0000313" key="3">
    <source>
        <dbReference type="Proteomes" id="UP000586722"/>
    </source>
</evidence>
<dbReference type="Gene3D" id="3.40.50.10490">
    <property type="entry name" value="Glucose-6-phosphate isomerase like protein, domain 1"/>
    <property type="match status" value="2"/>
</dbReference>
<dbReference type="SUPFAM" id="SSF53697">
    <property type="entry name" value="SIS domain"/>
    <property type="match status" value="1"/>
</dbReference>
<gene>
    <name evidence="2" type="ORF">GWI72_14970</name>
</gene>
<dbReference type="GO" id="GO:1901135">
    <property type="term" value="P:carbohydrate derivative metabolic process"/>
    <property type="evidence" value="ECO:0007669"/>
    <property type="project" value="InterPro"/>
</dbReference>
<protein>
    <submittedName>
        <fullName evidence="2">SIS domain-containing protein</fullName>
    </submittedName>
</protein>
<dbReference type="EMBL" id="JAABLQ010000002">
    <property type="protein sequence ID" value="NBN79576.1"/>
    <property type="molecule type" value="Genomic_DNA"/>
</dbReference>
<name>A0A7X5JAM3_9HYPH</name>
<dbReference type="GO" id="GO:0097367">
    <property type="term" value="F:carbohydrate derivative binding"/>
    <property type="evidence" value="ECO:0007669"/>
    <property type="project" value="InterPro"/>
</dbReference>
<sequence>MTELSRWHTWREIHAQPDIWRGFAGALADRAREISAWISRRGVDEVWLCGAGTSAFIGQILAAETTDGPRLVAVATTDYVAAPTTIRPTGQRLLVVQFGRSGDSSETVGMLDLMDQLLPEADRLHITCNAGSALATRAAPGPGEQRVLVLPEATHDRAFAMTSSFSTMLLSAAAILGHGSVPQRLDDLATALEGVLTRAAALNQPRPERAIFLGSGALTGTARECALKVLELTAGQTMTQWDSTLGFRHGPKAAITPGSDIYVLLHPDHHTARYDADIAAEIRRQFPDNRVLTIGPAGDISIAGTGVAAVDAVLYVGVAQVLATRWSDSLGLNVDNPFAGGALSRVVSGVKLYALAR</sequence>
<dbReference type="RefSeq" id="WP_161709215.1">
    <property type="nucleotide sequence ID" value="NZ_JAABLQ010000002.1"/>
</dbReference>
<dbReference type="InterPro" id="IPR001347">
    <property type="entry name" value="SIS_dom"/>
</dbReference>
<dbReference type="Proteomes" id="UP000586722">
    <property type="component" value="Unassembled WGS sequence"/>
</dbReference>
<dbReference type="PROSITE" id="PS51464">
    <property type="entry name" value="SIS"/>
    <property type="match status" value="1"/>
</dbReference>
<comment type="caution">
    <text evidence="2">The sequence shown here is derived from an EMBL/GenBank/DDBJ whole genome shotgun (WGS) entry which is preliminary data.</text>
</comment>